<name>A0ABT3FQX6_9BACT</name>
<evidence type="ECO:0000313" key="2">
    <source>
        <dbReference type="EMBL" id="MCW1885636.1"/>
    </source>
</evidence>
<sequence length="633" mass="68659">MAVIWTIVGQAGKAVDATPRTLEALSAEGAIVHFESLAPCTMEWGVWLSSLADAAAALIPELGQTITLLRNGSRYFTGTVTGRDPELTPGSYGWQITVSGPVWWLQQLLLSSDVEDQAGDDDERAVYVFPTGSPRSHLIALAQRAIDQGAPISIGSIASAFPVPRLSLRNGPISDAMGHVMRWLADGIVYVDYTAPGEPAVCMQRRAAAETVTISPAAVMPRVRVQPRVELKAEQVKVFSAKRSTVGLKRLTVWDTQTAGAPSSGLPARQPVVVSGPEKVWDVLPQDFTDSVVVRSAPVTTSGEVPIEMLWRYDERLRASGAVPGFTRVGLWSEANFHFGYKFALTGIDTRITDAEGNAIPLAYSHYLTAGEPRDWWTKDGIEHVMVRVTATISTYAVTGQTEEPEVPKWYELIGGKYESYLITNAPPPARLKHVWSTTVSVSVPFVKTAWTADTTLIRAEDYAFVQPPAGLAANLLATQNWLPYEGSVSYVTTEIPAGHHVGKRLNVSGSLPELANMGALISGHSVRLATGEHMLRLGAPERLGYKDLVARFRQTGADNIVWLVDQVSSDPGSNPPPDPGLEIPTGPPNAILFNGQPLMWDGEYLVWTAGSALTYEGNRLLYQGQLLRYPIT</sequence>
<dbReference type="Proteomes" id="UP001207930">
    <property type="component" value="Unassembled WGS sequence"/>
</dbReference>
<comment type="caution">
    <text evidence="2">The sequence shown here is derived from an EMBL/GenBank/DDBJ whole genome shotgun (WGS) entry which is preliminary data.</text>
</comment>
<protein>
    <recommendedName>
        <fullName evidence="4">Minor tail protein</fullName>
    </recommendedName>
</protein>
<accession>A0ABT3FQX6</accession>
<evidence type="ECO:0008006" key="4">
    <source>
        <dbReference type="Google" id="ProtNLM"/>
    </source>
</evidence>
<dbReference type="RefSeq" id="WP_264501590.1">
    <property type="nucleotide sequence ID" value="NZ_JAPDDS010000006.1"/>
</dbReference>
<reference evidence="2 3" key="1">
    <citation type="submission" date="2022-10" db="EMBL/GenBank/DDBJ databases">
        <title>Luteolibacter flavescens strain MCCC 1K03193, whole genome shotgun sequencing project.</title>
        <authorList>
            <person name="Zhao G."/>
            <person name="Shen L."/>
        </authorList>
    </citation>
    <scope>NUCLEOTIDE SEQUENCE [LARGE SCALE GENOMIC DNA]</scope>
    <source>
        <strain evidence="2 3">MCCC 1K03193</strain>
    </source>
</reference>
<evidence type="ECO:0000256" key="1">
    <source>
        <dbReference type="SAM" id="MobiDB-lite"/>
    </source>
</evidence>
<dbReference type="EMBL" id="JAPDDS010000006">
    <property type="protein sequence ID" value="MCW1885636.1"/>
    <property type="molecule type" value="Genomic_DNA"/>
</dbReference>
<proteinExistence type="predicted"/>
<organism evidence="2 3">
    <name type="scientific">Luteolibacter flavescens</name>
    <dbReference type="NCBI Taxonomy" id="1859460"/>
    <lineage>
        <taxon>Bacteria</taxon>
        <taxon>Pseudomonadati</taxon>
        <taxon>Verrucomicrobiota</taxon>
        <taxon>Verrucomicrobiia</taxon>
        <taxon>Verrucomicrobiales</taxon>
        <taxon>Verrucomicrobiaceae</taxon>
        <taxon>Luteolibacter</taxon>
    </lineage>
</organism>
<gene>
    <name evidence="2" type="ORF">OKA04_12930</name>
</gene>
<feature type="region of interest" description="Disordered" evidence="1">
    <location>
        <begin position="569"/>
        <end position="588"/>
    </location>
</feature>
<keyword evidence="3" id="KW-1185">Reference proteome</keyword>
<evidence type="ECO:0000313" key="3">
    <source>
        <dbReference type="Proteomes" id="UP001207930"/>
    </source>
</evidence>